<evidence type="ECO:0000313" key="3">
    <source>
        <dbReference type="Proteomes" id="UP000007820"/>
    </source>
</evidence>
<name>F9D043_PREDD</name>
<keyword evidence="1" id="KW-1133">Transmembrane helix</keyword>
<comment type="caution">
    <text evidence="2">The sequence shown here is derived from an EMBL/GenBank/DDBJ whole genome shotgun (WGS) entry which is preliminary data.</text>
</comment>
<sequence>MNRWEDGIKLPIIGEKVIYLSLFFVFLESISLTLRTGTPAYL</sequence>
<accession>F9D043</accession>
<dbReference type="EMBL" id="AFPW01000003">
    <property type="protein sequence ID" value="EGQ17279.1"/>
    <property type="molecule type" value="Genomic_DNA"/>
</dbReference>
<keyword evidence="1" id="KW-0812">Transmembrane</keyword>
<evidence type="ECO:0000256" key="1">
    <source>
        <dbReference type="SAM" id="Phobius"/>
    </source>
</evidence>
<protein>
    <submittedName>
        <fullName evidence="2">Uncharacterized protein</fullName>
    </submittedName>
</protein>
<feature type="transmembrane region" description="Helical" evidence="1">
    <location>
        <begin position="17"/>
        <end position="34"/>
    </location>
</feature>
<gene>
    <name evidence="2" type="ORF">HMPREF9136_0220</name>
</gene>
<reference evidence="2 3" key="1">
    <citation type="submission" date="2011-04" db="EMBL/GenBank/DDBJ databases">
        <authorList>
            <person name="Muzny D."/>
            <person name="Qin X."/>
            <person name="Deng J."/>
            <person name="Jiang H."/>
            <person name="Liu Y."/>
            <person name="Qu J."/>
            <person name="Song X.-Z."/>
            <person name="Zhang L."/>
            <person name="Thornton R."/>
            <person name="Coyle M."/>
            <person name="Francisco L."/>
            <person name="Jackson L."/>
            <person name="Javaid M."/>
            <person name="Korchina V."/>
            <person name="Kovar C."/>
            <person name="Mata R."/>
            <person name="Mathew T."/>
            <person name="Ngo R."/>
            <person name="Nguyen L."/>
            <person name="Nguyen N."/>
            <person name="Okwuonu G."/>
            <person name="Ongeri F."/>
            <person name="Pham C."/>
            <person name="Simmons D."/>
            <person name="Wilczek-Boney K."/>
            <person name="Hale W."/>
            <person name="Jakkamsetti A."/>
            <person name="Pham P."/>
            <person name="Ruth R."/>
            <person name="San Lucas F."/>
            <person name="Warren J."/>
            <person name="Zhang J."/>
            <person name="Zhao Z."/>
            <person name="Zhou C."/>
            <person name="Zhu D."/>
            <person name="Lee S."/>
            <person name="Bess C."/>
            <person name="Blankenburg K."/>
            <person name="Forbes L."/>
            <person name="Fu Q."/>
            <person name="Gubbala S."/>
            <person name="Hirani K."/>
            <person name="Jayaseelan J.C."/>
            <person name="Lara F."/>
            <person name="Munidasa M."/>
            <person name="Palculict T."/>
            <person name="Patil S."/>
            <person name="Pu L.-L."/>
            <person name="Saada N."/>
            <person name="Tang L."/>
            <person name="Weissenberger G."/>
            <person name="Zhu Y."/>
            <person name="Hemphill L."/>
            <person name="Shang Y."/>
            <person name="Youmans B."/>
            <person name="Ayvaz T."/>
            <person name="Ross M."/>
            <person name="Santibanez J."/>
            <person name="Aqrawi P."/>
            <person name="Gross S."/>
            <person name="Joshi V."/>
            <person name="Fowler G."/>
            <person name="Nazareth L."/>
            <person name="Reid J."/>
            <person name="Worley K."/>
            <person name="Petrosino J."/>
            <person name="Highlander S."/>
            <person name="Gibbs R."/>
        </authorList>
    </citation>
    <scope>NUCLEOTIDE SEQUENCE [LARGE SCALE GENOMIC DNA]</scope>
    <source>
        <strain evidence="2 3">DSM 3688</strain>
    </source>
</reference>
<dbReference type="Proteomes" id="UP000007820">
    <property type="component" value="Unassembled WGS sequence"/>
</dbReference>
<evidence type="ECO:0000313" key="2">
    <source>
        <dbReference type="EMBL" id="EGQ17279.1"/>
    </source>
</evidence>
<organism evidence="2 3">
    <name type="scientific">Prevotella dentalis (strain ATCC 49559 / DSM 3688 / JCM 13448 / NCTC 12043 / ES 2772)</name>
    <name type="common">Mitsuokella dentalis</name>
    <dbReference type="NCBI Taxonomy" id="908937"/>
    <lineage>
        <taxon>Bacteria</taxon>
        <taxon>Pseudomonadati</taxon>
        <taxon>Bacteroidota</taxon>
        <taxon>Bacteroidia</taxon>
        <taxon>Bacteroidales</taxon>
        <taxon>Prevotellaceae</taxon>
        <taxon>Prevotella</taxon>
    </lineage>
</organism>
<dbReference type="AlphaFoldDB" id="F9D043"/>
<proteinExistence type="predicted"/>
<keyword evidence="1" id="KW-0472">Membrane</keyword>